<evidence type="ECO:0000313" key="2">
    <source>
        <dbReference type="Proteomes" id="UP000790709"/>
    </source>
</evidence>
<evidence type="ECO:0000313" key="1">
    <source>
        <dbReference type="EMBL" id="KAH7920464.1"/>
    </source>
</evidence>
<keyword evidence="2" id="KW-1185">Reference proteome</keyword>
<organism evidence="1 2">
    <name type="scientific">Leucogyrophana mollusca</name>
    <dbReference type="NCBI Taxonomy" id="85980"/>
    <lineage>
        <taxon>Eukaryota</taxon>
        <taxon>Fungi</taxon>
        <taxon>Dikarya</taxon>
        <taxon>Basidiomycota</taxon>
        <taxon>Agaricomycotina</taxon>
        <taxon>Agaricomycetes</taxon>
        <taxon>Agaricomycetidae</taxon>
        <taxon>Boletales</taxon>
        <taxon>Boletales incertae sedis</taxon>
        <taxon>Leucogyrophana</taxon>
    </lineage>
</organism>
<sequence length="391" mass="43204">MAGYSGREYAHFGELRVKSEGRKDARSGDVHIQLLNGRSWGKIERANPPPEYNSTLILRSETISTALPPAQSQHLPGLHPHSNVHRKLLPRRPGRDAVPEQHCTLYAYDEGEFAGSPCTLVLTPLAEKESLPYCHPAISHLAFRYIPSCLSPTALRIEVIPLPNTPTDPTSRLTTYQDMYLLMCERYKRPVDGRRGVTDPLKHVFEVHAENGLLTHILTAEGYSGRGIDLRARTSWGYYPPSTQRALHVGLTPWLPILTTTTCASGYLSIPCCAWSFDERYSRSRSGESYPSAGGASSLAGDDAGEHSGLAEHSFIASRSLGGDGTHKSSYPMYRILLRHPSEWLGWRVEYETLKIASTRNWALVGRTRTGDPDLALGRAQAIIAGVIQHG</sequence>
<dbReference type="EMBL" id="MU266578">
    <property type="protein sequence ID" value="KAH7920464.1"/>
    <property type="molecule type" value="Genomic_DNA"/>
</dbReference>
<accession>A0ACB8B5C6</accession>
<name>A0ACB8B5C6_9AGAM</name>
<dbReference type="Proteomes" id="UP000790709">
    <property type="component" value="Unassembled WGS sequence"/>
</dbReference>
<gene>
    <name evidence="1" type="ORF">BV22DRAFT_1107664</name>
</gene>
<protein>
    <submittedName>
        <fullName evidence="1">Uncharacterized protein</fullName>
    </submittedName>
</protein>
<reference evidence="1" key="1">
    <citation type="journal article" date="2021" name="New Phytol.">
        <title>Evolutionary innovations through gain and loss of genes in the ectomycorrhizal Boletales.</title>
        <authorList>
            <person name="Wu G."/>
            <person name="Miyauchi S."/>
            <person name="Morin E."/>
            <person name="Kuo A."/>
            <person name="Drula E."/>
            <person name="Varga T."/>
            <person name="Kohler A."/>
            <person name="Feng B."/>
            <person name="Cao Y."/>
            <person name="Lipzen A."/>
            <person name="Daum C."/>
            <person name="Hundley H."/>
            <person name="Pangilinan J."/>
            <person name="Johnson J."/>
            <person name="Barry K."/>
            <person name="LaButti K."/>
            <person name="Ng V."/>
            <person name="Ahrendt S."/>
            <person name="Min B."/>
            <person name="Choi I.G."/>
            <person name="Park H."/>
            <person name="Plett J.M."/>
            <person name="Magnuson J."/>
            <person name="Spatafora J.W."/>
            <person name="Nagy L.G."/>
            <person name="Henrissat B."/>
            <person name="Grigoriev I.V."/>
            <person name="Yang Z.L."/>
            <person name="Xu J."/>
            <person name="Martin F.M."/>
        </authorList>
    </citation>
    <scope>NUCLEOTIDE SEQUENCE</scope>
    <source>
        <strain evidence="1">KUC20120723A-06</strain>
    </source>
</reference>
<proteinExistence type="predicted"/>
<comment type="caution">
    <text evidence="1">The sequence shown here is derived from an EMBL/GenBank/DDBJ whole genome shotgun (WGS) entry which is preliminary data.</text>
</comment>